<proteinExistence type="predicted"/>
<sequence length="219" mass="24597">MDEQVNLSKEGNQELGTQDIVCSDVLEKSWQPIDVPFTLESDDISEICTTADEMHIYVKNVNVSSASLPRENKEYKEGNINTEIISSLIGVLQPLTLPDTAEVQFKVLKSYVTDLNSIGKVTSGEKTRIKNSTSSVLREIDLSDELSVLEETNNIKVRDMAVNKSGDLFLALDNKPQIKIVKNGEKEMNDFHQFPIPWIEKSQVPVALHWYMDNQLIAG</sequence>
<evidence type="ECO:0000313" key="1">
    <source>
        <dbReference type="EMBL" id="CAG2249418.1"/>
    </source>
</evidence>
<organism evidence="1 2">
    <name type="scientific">Mytilus edulis</name>
    <name type="common">Blue mussel</name>
    <dbReference type="NCBI Taxonomy" id="6550"/>
    <lineage>
        <taxon>Eukaryota</taxon>
        <taxon>Metazoa</taxon>
        <taxon>Spiralia</taxon>
        <taxon>Lophotrochozoa</taxon>
        <taxon>Mollusca</taxon>
        <taxon>Bivalvia</taxon>
        <taxon>Autobranchia</taxon>
        <taxon>Pteriomorphia</taxon>
        <taxon>Mytilida</taxon>
        <taxon>Mytiloidea</taxon>
        <taxon>Mytilidae</taxon>
        <taxon>Mytilinae</taxon>
        <taxon>Mytilus</taxon>
    </lineage>
</organism>
<comment type="caution">
    <text evidence="1">The sequence shown here is derived from an EMBL/GenBank/DDBJ whole genome shotgun (WGS) entry which is preliminary data.</text>
</comment>
<keyword evidence="2" id="KW-1185">Reference proteome</keyword>
<dbReference type="AlphaFoldDB" id="A0A8S3UTW1"/>
<evidence type="ECO:0000313" key="2">
    <source>
        <dbReference type="Proteomes" id="UP000683360"/>
    </source>
</evidence>
<dbReference type="OrthoDB" id="10410366at2759"/>
<protein>
    <submittedName>
        <fullName evidence="1">Uncharacterized protein</fullName>
    </submittedName>
</protein>
<name>A0A8S3UTW1_MYTED</name>
<reference evidence="1" key="1">
    <citation type="submission" date="2021-03" db="EMBL/GenBank/DDBJ databases">
        <authorList>
            <person name="Bekaert M."/>
        </authorList>
    </citation>
    <scope>NUCLEOTIDE SEQUENCE</scope>
</reference>
<dbReference type="Proteomes" id="UP000683360">
    <property type="component" value="Unassembled WGS sequence"/>
</dbReference>
<accession>A0A8S3UTW1</accession>
<gene>
    <name evidence="1" type="ORF">MEDL_61089</name>
</gene>
<dbReference type="EMBL" id="CAJPWZ010002969">
    <property type="protein sequence ID" value="CAG2249418.1"/>
    <property type="molecule type" value="Genomic_DNA"/>
</dbReference>